<name>A0ABD2ZI88_9GENT</name>
<accession>A0ABD2ZI88</accession>
<keyword evidence="2" id="KW-1185">Reference proteome</keyword>
<dbReference type="Proteomes" id="UP001630127">
    <property type="component" value="Unassembled WGS sequence"/>
</dbReference>
<dbReference type="AlphaFoldDB" id="A0ABD2ZI88"/>
<sequence>MNTLNAVVQHPWSTMSIQPCEVHSLPLVFEGFRIFAPVTTLYLQLASNSRKSSQNRCSSSVSMLTEALNLVEFQCFNANRWSSSAS</sequence>
<evidence type="ECO:0000313" key="1">
    <source>
        <dbReference type="EMBL" id="KAL3519186.1"/>
    </source>
</evidence>
<comment type="caution">
    <text evidence="1">The sequence shown here is derived from an EMBL/GenBank/DDBJ whole genome shotgun (WGS) entry which is preliminary data.</text>
</comment>
<evidence type="ECO:0000313" key="2">
    <source>
        <dbReference type="Proteomes" id="UP001630127"/>
    </source>
</evidence>
<protein>
    <submittedName>
        <fullName evidence="1">Uncharacterized protein</fullName>
    </submittedName>
</protein>
<gene>
    <name evidence="1" type="ORF">ACH5RR_021775</name>
</gene>
<dbReference type="EMBL" id="JBJUIK010000009">
    <property type="protein sequence ID" value="KAL3519186.1"/>
    <property type="molecule type" value="Genomic_DNA"/>
</dbReference>
<proteinExistence type="predicted"/>
<organism evidence="1 2">
    <name type="scientific">Cinchona calisaya</name>
    <dbReference type="NCBI Taxonomy" id="153742"/>
    <lineage>
        <taxon>Eukaryota</taxon>
        <taxon>Viridiplantae</taxon>
        <taxon>Streptophyta</taxon>
        <taxon>Embryophyta</taxon>
        <taxon>Tracheophyta</taxon>
        <taxon>Spermatophyta</taxon>
        <taxon>Magnoliopsida</taxon>
        <taxon>eudicotyledons</taxon>
        <taxon>Gunneridae</taxon>
        <taxon>Pentapetalae</taxon>
        <taxon>asterids</taxon>
        <taxon>lamiids</taxon>
        <taxon>Gentianales</taxon>
        <taxon>Rubiaceae</taxon>
        <taxon>Cinchonoideae</taxon>
        <taxon>Cinchoneae</taxon>
        <taxon>Cinchona</taxon>
    </lineage>
</organism>
<reference evidence="1 2" key="1">
    <citation type="submission" date="2024-11" db="EMBL/GenBank/DDBJ databases">
        <title>A near-complete genome assembly of Cinchona calisaya.</title>
        <authorList>
            <person name="Lian D.C."/>
            <person name="Zhao X.W."/>
            <person name="Wei L."/>
        </authorList>
    </citation>
    <scope>NUCLEOTIDE SEQUENCE [LARGE SCALE GENOMIC DNA]</scope>
    <source>
        <tissue evidence="1">Nenye</tissue>
    </source>
</reference>